<proteinExistence type="predicted"/>
<dbReference type="EMBL" id="CADCUC010000126">
    <property type="protein sequence ID" value="CAA9314298.1"/>
    <property type="molecule type" value="Genomic_DNA"/>
</dbReference>
<reference evidence="2" key="1">
    <citation type="submission" date="2020-02" db="EMBL/GenBank/DDBJ databases">
        <authorList>
            <person name="Meier V. D."/>
        </authorList>
    </citation>
    <scope>NUCLEOTIDE SEQUENCE</scope>
    <source>
        <strain evidence="2">AVDCRST_MAG90</strain>
    </source>
</reference>
<feature type="non-terminal residue" evidence="2">
    <location>
        <position position="1"/>
    </location>
</feature>
<accession>A0A6J4KSI0</accession>
<feature type="compositionally biased region" description="Gly residues" evidence="1">
    <location>
        <begin position="91"/>
        <end position="101"/>
    </location>
</feature>
<feature type="compositionally biased region" description="Basic and acidic residues" evidence="1">
    <location>
        <begin position="102"/>
        <end position="113"/>
    </location>
</feature>
<evidence type="ECO:0000256" key="1">
    <source>
        <dbReference type="SAM" id="MobiDB-lite"/>
    </source>
</evidence>
<feature type="compositionally biased region" description="Basic residues" evidence="1">
    <location>
        <begin position="44"/>
        <end position="53"/>
    </location>
</feature>
<organism evidence="2">
    <name type="scientific">uncultured Microvirga sp</name>
    <dbReference type="NCBI Taxonomy" id="412392"/>
    <lineage>
        <taxon>Bacteria</taxon>
        <taxon>Pseudomonadati</taxon>
        <taxon>Pseudomonadota</taxon>
        <taxon>Alphaproteobacteria</taxon>
        <taxon>Hyphomicrobiales</taxon>
        <taxon>Methylobacteriaceae</taxon>
        <taxon>Microvirga</taxon>
        <taxon>environmental samples</taxon>
    </lineage>
</organism>
<feature type="region of interest" description="Disordered" evidence="1">
    <location>
        <begin position="1"/>
        <end position="119"/>
    </location>
</feature>
<evidence type="ECO:0000313" key="2">
    <source>
        <dbReference type="EMBL" id="CAA9314298.1"/>
    </source>
</evidence>
<gene>
    <name evidence="2" type="ORF">AVDCRST_MAG90-654</name>
</gene>
<sequence>AEGLCQRYDGRGPDPGHGRGRRLGRDGQFSGRLRCSDASGAPQHPRHPGRGRGRAASSGAAHLVRGRHRRVPGQPPRGRRRVRRGVRGALPGHGAGAGGQARGKEGACRDRGHGGAAAV</sequence>
<dbReference type="AlphaFoldDB" id="A0A6J4KSI0"/>
<name>A0A6J4KSI0_9HYPH</name>
<feature type="non-terminal residue" evidence="2">
    <location>
        <position position="119"/>
    </location>
</feature>
<feature type="compositionally biased region" description="Basic residues" evidence="1">
    <location>
        <begin position="64"/>
        <end position="86"/>
    </location>
</feature>
<protein>
    <submittedName>
        <fullName evidence="2">RidA/YER057c/UK114 superfamily protein</fullName>
    </submittedName>
</protein>
<feature type="compositionally biased region" description="Basic and acidic residues" evidence="1">
    <location>
        <begin position="8"/>
        <end position="17"/>
    </location>
</feature>